<evidence type="ECO:0000313" key="13">
    <source>
        <dbReference type="Proteomes" id="UP000183410"/>
    </source>
</evidence>
<evidence type="ECO:0000256" key="3">
    <source>
        <dbReference type="ARBA" id="ARBA00004613"/>
    </source>
</evidence>
<dbReference type="GO" id="GO:0030248">
    <property type="term" value="F:cellulose binding"/>
    <property type="evidence" value="ECO:0007669"/>
    <property type="project" value="InterPro"/>
</dbReference>
<dbReference type="PROSITE" id="PS51172">
    <property type="entry name" value="CBM3"/>
    <property type="match status" value="1"/>
</dbReference>
<dbReference type="Proteomes" id="UP000183410">
    <property type="component" value="Unassembled WGS sequence"/>
</dbReference>
<keyword evidence="6" id="KW-0378">Hydrolase</keyword>
<dbReference type="Pfam" id="PF00041">
    <property type="entry name" value="fn3"/>
    <property type="match status" value="1"/>
</dbReference>
<keyword evidence="5 9" id="KW-0732">Signal</keyword>
<evidence type="ECO:0000256" key="4">
    <source>
        <dbReference type="ARBA" id="ARBA00022525"/>
    </source>
</evidence>
<dbReference type="GO" id="GO:0005576">
    <property type="term" value="C:extracellular region"/>
    <property type="evidence" value="ECO:0007669"/>
    <property type="project" value="UniProtKB-SubCell"/>
</dbReference>
<keyword evidence="4" id="KW-0964">Secreted</keyword>
<dbReference type="InterPro" id="IPR017853">
    <property type="entry name" value="GH"/>
</dbReference>
<feature type="domain" description="CBM3" evidence="11">
    <location>
        <begin position="481"/>
        <end position="634"/>
    </location>
</feature>
<evidence type="ECO:0000256" key="6">
    <source>
        <dbReference type="ARBA" id="ARBA00022801"/>
    </source>
</evidence>
<dbReference type="GO" id="GO:0005975">
    <property type="term" value="P:carbohydrate metabolic process"/>
    <property type="evidence" value="ECO:0007669"/>
    <property type="project" value="InterPro"/>
</dbReference>
<dbReference type="AlphaFoldDB" id="A0A1I2IFC5"/>
<evidence type="ECO:0000259" key="11">
    <source>
        <dbReference type="PROSITE" id="PS51172"/>
    </source>
</evidence>
<organism evidence="12 13">
    <name type="scientific">Paenibacillus algorifonticola</name>
    <dbReference type="NCBI Taxonomy" id="684063"/>
    <lineage>
        <taxon>Bacteria</taxon>
        <taxon>Bacillati</taxon>
        <taxon>Bacillota</taxon>
        <taxon>Bacilli</taxon>
        <taxon>Bacillales</taxon>
        <taxon>Paenibacillaceae</taxon>
        <taxon>Paenibacillus</taxon>
    </lineage>
</organism>
<dbReference type="InterPro" id="IPR036116">
    <property type="entry name" value="FN3_sf"/>
</dbReference>
<name>A0A1I2IFC5_9BACL</name>
<dbReference type="CDD" id="cd00063">
    <property type="entry name" value="FN3"/>
    <property type="match status" value="1"/>
</dbReference>
<dbReference type="SMART" id="SM01067">
    <property type="entry name" value="CBM_3"/>
    <property type="match status" value="1"/>
</dbReference>
<dbReference type="InterPro" id="IPR001956">
    <property type="entry name" value="CBM3"/>
</dbReference>
<dbReference type="InterPro" id="IPR001547">
    <property type="entry name" value="Glyco_hydro_5"/>
</dbReference>
<evidence type="ECO:0000256" key="9">
    <source>
        <dbReference type="SAM" id="SignalP"/>
    </source>
</evidence>
<dbReference type="SMART" id="SM00060">
    <property type="entry name" value="FN3"/>
    <property type="match status" value="1"/>
</dbReference>
<dbReference type="PANTHER" id="PTHR31451">
    <property type="match status" value="1"/>
</dbReference>
<dbReference type="SUPFAM" id="SSF51445">
    <property type="entry name" value="(Trans)glycosidases"/>
    <property type="match status" value="1"/>
</dbReference>
<dbReference type="InterPro" id="IPR036966">
    <property type="entry name" value="CBM3_sf"/>
</dbReference>
<dbReference type="Gene3D" id="2.60.40.10">
    <property type="entry name" value="Immunoglobulins"/>
    <property type="match status" value="1"/>
</dbReference>
<dbReference type="Pfam" id="PF26410">
    <property type="entry name" value="GH5_mannosidase"/>
    <property type="match status" value="1"/>
</dbReference>
<evidence type="ECO:0000256" key="1">
    <source>
        <dbReference type="ARBA" id="ARBA00000966"/>
    </source>
</evidence>
<keyword evidence="7" id="KW-0326">Glycosidase</keyword>
<evidence type="ECO:0000313" key="12">
    <source>
        <dbReference type="EMBL" id="SFF41092.1"/>
    </source>
</evidence>
<dbReference type="OrthoDB" id="9801493at2"/>
<feature type="domain" description="Fibronectin type-III" evidence="10">
    <location>
        <begin position="389"/>
        <end position="479"/>
    </location>
</feature>
<feature type="compositionally biased region" description="Low complexity" evidence="8">
    <location>
        <begin position="388"/>
        <end position="400"/>
    </location>
</feature>
<proteinExistence type="predicted"/>
<evidence type="ECO:0000259" key="10">
    <source>
        <dbReference type="PROSITE" id="PS50853"/>
    </source>
</evidence>
<feature type="chain" id="PRO_5010325772" evidence="9">
    <location>
        <begin position="31"/>
        <end position="634"/>
    </location>
</feature>
<dbReference type="Gene3D" id="3.20.20.80">
    <property type="entry name" value="Glycosidases"/>
    <property type="match status" value="1"/>
</dbReference>
<protein>
    <submittedName>
        <fullName evidence="12">Fibronectin type III domain-containing protein</fullName>
    </submittedName>
</protein>
<reference evidence="13" key="1">
    <citation type="submission" date="2016-10" db="EMBL/GenBank/DDBJ databases">
        <authorList>
            <person name="Varghese N."/>
            <person name="Submissions S."/>
        </authorList>
    </citation>
    <scope>NUCLEOTIDE SEQUENCE [LARGE SCALE GENOMIC DNA]</scope>
    <source>
        <strain evidence="13">CGMCC 1.10223</strain>
    </source>
</reference>
<accession>A0A1I2IFC5</accession>
<dbReference type="InterPro" id="IPR013783">
    <property type="entry name" value="Ig-like_fold"/>
</dbReference>
<gene>
    <name evidence="12" type="ORF">SAMN04487969_13542</name>
</gene>
<feature type="region of interest" description="Disordered" evidence="8">
    <location>
        <begin position="380"/>
        <end position="400"/>
    </location>
</feature>
<evidence type="ECO:0000256" key="7">
    <source>
        <dbReference type="ARBA" id="ARBA00023295"/>
    </source>
</evidence>
<dbReference type="SUPFAM" id="SSF49384">
    <property type="entry name" value="Carbohydrate-binding domain"/>
    <property type="match status" value="1"/>
</dbReference>
<dbReference type="SUPFAM" id="SSF49265">
    <property type="entry name" value="Fibronectin type III"/>
    <property type="match status" value="1"/>
</dbReference>
<dbReference type="InterPro" id="IPR003961">
    <property type="entry name" value="FN3_dom"/>
</dbReference>
<comment type="subcellular location">
    <subcellularLocation>
        <location evidence="3">Secreted</location>
    </subcellularLocation>
</comment>
<evidence type="ECO:0000256" key="5">
    <source>
        <dbReference type="ARBA" id="ARBA00022729"/>
    </source>
</evidence>
<dbReference type="InterPro" id="IPR045053">
    <property type="entry name" value="MAN-like"/>
</dbReference>
<dbReference type="Pfam" id="PF00942">
    <property type="entry name" value="CBM_3"/>
    <property type="match status" value="1"/>
</dbReference>
<dbReference type="GO" id="GO:0016985">
    <property type="term" value="F:mannan endo-1,4-beta-mannosidase activity"/>
    <property type="evidence" value="ECO:0007669"/>
    <property type="project" value="TreeGrafter"/>
</dbReference>
<feature type="signal peptide" evidence="9">
    <location>
        <begin position="1"/>
        <end position="30"/>
    </location>
</feature>
<keyword evidence="13" id="KW-1185">Reference proteome</keyword>
<dbReference type="InterPro" id="IPR008965">
    <property type="entry name" value="CBM2/CBM3_carb-bd_dom_sf"/>
</dbReference>
<dbReference type="Gene3D" id="2.60.40.710">
    <property type="entry name" value="Endoglucanase-like"/>
    <property type="match status" value="1"/>
</dbReference>
<sequence length="634" mass="69041">MKQQLKRLMIFSLALAMVCGWTTADTKASAADSDAFVTTSGSKFQLDGEDFYFAGTNNYYFHYKSQKMVDDVFADMVAMNLKVIRIWGFHNGQPQDNAVLQPTPGVYDESGFTKLDYAIYKAGQSGVKLVIPFVNNWDDFGGMNQYVAWFNAGSHDAFYTNASIKQAYKNYVNYMLNRVNTYTGVKYKDDPAIMAWELANEPRAQSDTTGNKLVNWADEMSTYVKSLDTNHLVAVGDEGFYNIPGHSDWMYGGGEGVDWERLITLPNIDYGTFHLYPDHWNRTAEWGTQWIIDHIEDGNAAQKPVVLEEFGYQNQATRNQVYAAWLGAVEQYGGAGSQFWILTGIQDDDTLYPDYDGFRVVYPSATATLLTNHANVMNAKSGGGGTGPTPTAPQGVTATAGNGQTALSWQAVSGATSYNIKRAASSTGPFATVGTTSSTTYVNTGLVNGTTYYYTVSAVNSAGESGNSLQASATPALPNTGTSELKVQYKNGDSAALDNQLKPQLRIVNSGTTAVPLHELTIRYWYSADGTQPQTFDCDYATVGCSNLSGSIATSGKTSANADSYLEISFGTGTGNVTAGGHTGEMQTRIHKNDWSNYMETNDYSYNAANTAFADASRVTLYRSGVLVWGEEPS</sequence>
<dbReference type="EMBL" id="FONN01000035">
    <property type="protein sequence ID" value="SFF41092.1"/>
    <property type="molecule type" value="Genomic_DNA"/>
</dbReference>
<evidence type="ECO:0000256" key="2">
    <source>
        <dbReference type="ARBA" id="ARBA00001678"/>
    </source>
</evidence>
<dbReference type="PANTHER" id="PTHR31451:SF39">
    <property type="entry name" value="MANNAN ENDO-1,4-BETA-MANNOSIDASE 1"/>
    <property type="match status" value="1"/>
</dbReference>
<dbReference type="PROSITE" id="PS50853">
    <property type="entry name" value="FN3"/>
    <property type="match status" value="1"/>
</dbReference>
<comment type="catalytic activity">
    <reaction evidence="1">
        <text>Endohydrolysis of (1-&gt;4)-beta-D-glucosidic linkages in cellulose, lichenin and cereal beta-D-glucans.</text>
        <dbReference type="EC" id="3.2.1.4"/>
    </reaction>
</comment>
<evidence type="ECO:0000256" key="8">
    <source>
        <dbReference type="SAM" id="MobiDB-lite"/>
    </source>
</evidence>
<comment type="catalytic activity">
    <reaction evidence="2">
        <text>Random hydrolysis of (1-&gt;4)-beta-D-mannosidic linkages in mannans, galactomannans and glucomannans.</text>
        <dbReference type="EC" id="3.2.1.78"/>
    </reaction>
</comment>